<keyword evidence="4" id="KW-0378">Hydrolase</keyword>
<feature type="signal peptide" evidence="1">
    <location>
        <begin position="1"/>
        <end position="18"/>
    </location>
</feature>
<feature type="domain" description="Alpha-L-rhamnosidase six-hairpin glycosidase" evidence="2">
    <location>
        <begin position="247"/>
        <end position="463"/>
    </location>
</feature>
<reference evidence="4 5" key="1">
    <citation type="journal article" date="2010" name="Nat. Biotechnol.">
        <title>Genome sequence of the model mushroom Schizophyllum commune.</title>
        <authorList>
            <person name="Ohm R.A."/>
            <person name="de Jong J.F."/>
            <person name="Lugones L.G."/>
            <person name="Aerts A."/>
            <person name="Kothe E."/>
            <person name="Stajich J.E."/>
            <person name="de Vries R.P."/>
            <person name="Record E."/>
            <person name="Levasseur A."/>
            <person name="Baker S.E."/>
            <person name="Bartholomew K.A."/>
            <person name="Coutinho P.M."/>
            <person name="Erdmann S."/>
            <person name="Fowler T.J."/>
            <person name="Gathman A.C."/>
            <person name="Lombard V."/>
            <person name="Henrissat B."/>
            <person name="Knabe N."/>
            <person name="Kuees U."/>
            <person name="Lilly W.W."/>
            <person name="Lindquist E."/>
            <person name="Lucas S."/>
            <person name="Magnuson J.K."/>
            <person name="Piumi F."/>
            <person name="Raudaskoski M."/>
            <person name="Salamov A."/>
            <person name="Schmutz J."/>
            <person name="Schwarze F.W.M.R."/>
            <person name="vanKuyk P.A."/>
            <person name="Horton J.S."/>
            <person name="Grigoriev I.V."/>
            <person name="Woesten H.A.B."/>
        </authorList>
    </citation>
    <scope>NUCLEOTIDE SEQUENCE [LARGE SCALE GENOMIC DNA]</scope>
    <source>
        <strain evidence="5">H4-8 / FGSC 9210</strain>
    </source>
</reference>
<gene>
    <name evidence="4" type="ORF">SCHCODRAFT_55069</name>
</gene>
<name>D8Q5F2_SCHCM</name>
<feature type="domain" description="Alpha-L-rhamnosidase C-terminal" evidence="3">
    <location>
        <begin position="574"/>
        <end position="642"/>
    </location>
</feature>
<dbReference type="InterPro" id="IPR012341">
    <property type="entry name" value="6hp_glycosidase-like_sf"/>
</dbReference>
<dbReference type="eggNOG" id="ENOG502QWE4">
    <property type="taxonomic scope" value="Eukaryota"/>
</dbReference>
<accession>D8Q5F2</accession>
<dbReference type="Pfam" id="PF17389">
    <property type="entry name" value="Bac_rhamnosid6H"/>
    <property type="match status" value="1"/>
</dbReference>
<dbReference type="AlphaFoldDB" id="D8Q5F2"/>
<sequence length="669" mass="70666">MSPTHLILVWALISCATASAPSGPWDDFNYAPASRTVYPAGIHGTNGDVENTDGLLSADAGSATLSGTDAWVTIDFGKEVGGVVSLVVDSVSGDDASLALAFAESPSLISPTLSDDSVYPVADMTSDGAQPITGPLSKGLWTQPISWQRGGFRYLTVSLTAGDSVSLSNVSVALTFSPNTDNLRDYKGYFYTRDTAGQDQDLLTKVWYAGAYTIQTNIIAADQGRGKVASGASGWNNSGQIAKVGPVIVDAARRDRYVVHGDMGIAGPAAFVALNELESIRNSLDEMFSLQDTTTGGLPYCGPLISIGPGESDTYHAWSLVGVYNYWMHSGNNDWLKAKWDQYVLGVSYLASKVDSDVGLLNATGPTDWGRLGGGGFSISPNVLYYKVLVDGAAIATALGESETARQWLADGESLKDTINAVLWDNDKGLYIDNTTTTLHPQDGNSLAVWFNVTASDEQKARISVGLEENWVDVGAVAPELPDNVAPFVGGMELHAHFEAGAAERALEFVRLQWGWMLTTNVSAQSTLLEGYTSNGSLLYRADAGYANDPSYTSHSHGWSTGPTPALTAYVLGLMVTEPAGQTFRIQPQTAGLPAAEGGFETPLGWFGVSWSNDSANGRFELNVTAPEGTQGVVIPPVAGDVTVDGNEVGQEGEITVQGGMHSIVVQGQ</sequence>
<dbReference type="InParanoid" id="D8Q5F2"/>
<evidence type="ECO:0000259" key="2">
    <source>
        <dbReference type="Pfam" id="PF17389"/>
    </source>
</evidence>
<dbReference type="GO" id="GO:0016787">
    <property type="term" value="F:hydrolase activity"/>
    <property type="evidence" value="ECO:0007669"/>
    <property type="project" value="UniProtKB-KW"/>
</dbReference>
<dbReference type="SUPFAM" id="SSF48208">
    <property type="entry name" value="Six-hairpin glycosidases"/>
    <property type="match status" value="1"/>
</dbReference>
<dbReference type="PANTHER" id="PTHR34987">
    <property type="entry name" value="C, PUTATIVE (AFU_ORTHOLOGUE AFUA_3G02880)-RELATED"/>
    <property type="match status" value="1"/>
</dbReference>
<protein>
    <submittedName>
        <fullName evidence="4">Glycoside hydrolase family 78 protein</fullName>
    </submittedName>
</protein>
<dbReference type="Pfam" id="PF17390">
    <property type="entry name" value="Bac_rhamnosid_C"/>
    <property type="match status" value="1"/>
</dbReference>
<dbReference type="InterPro" id="IPR008928">
    <property type="entry name" value="6-hairpin_glycosidase_sf"/>
</dbReference>
<dbReference type="InterPro" id="IPR035396">
    <property type="entry name" value="Bac_rhamnosid6H"/>
</dbReference>
<evidence type="ECO:0000259" key="3">
    <source>
        <dbReference type="Pfam" id="PF17390"/>
    </source>
</evidence>
<dbReference type="OMA" id="STMFAAM"/>
<dbReference type="Gene3D" id="2.60.420.10">
    <property type="entry name" value="Maltose phosphorylase, domain 3"/>
    <property type="match status" value="1"/>
</dbReference>
<proteinExistence type="predicted"/>
<dbReference type="EMBL" id="GL377306">
    <property type="protein sequence ID" value="EFI96955.1"/>
    <property type="molecule type" value="Genomic_DNA"/>
</dbReference>
<keyword evidence="1" id="KW-0732">Signal</keyword>
<evidence type="ECO:0000256" key="1">
    <source>
        <dbReference type="SAM" id="SignalP"/>
    </source>
</evidence>
<dbReference type="PANTHER" id="PTHR34987:SF6">
    <property type="entry name" value="ALPHA-L-RHAMNOSIDASE SIX-HAIRPIN GLYCOSIDASE DOMAIN-CONTAINING PROTEIN"/>
    <property type="match status" value="1"/>
</dbReference>
<dbReference type="InterPro" id="IPR035398">
    <property type="entry name" value="Bac_rhamnosid_C"/>
</dbReference>
<feature type="chain" id="PRO_5003120557" evidence="1">
    <location>
        <begin position="19"/>
        <end position="669"/>
    </location>
</feature>
<dbReference type="HOGENOM" id="CLU_007933_3_0_1"/>
<dbReference type="Gene3D" id="1.50.10.10">
    <property type="match status" value="1"/>
</dbReference>
<keyword evidence="5" id="KW-1185">Reference proteome</keyword>
<evidence type="ECO:0000313" key="5">
    <source>
        <dbReference type="Proteomes" id="UP000007431"/>
    </source>
</evidence>
<evidence type="ECO:0000313" key="4">
    <source>
        <dbReference type="EMBL" id="EFI96955.1"/>
    </source>
</evidence>
<dbReference type="VEuPathDB" id="FungiDB:SCHCODRAFT_02625554"/>
<dbReference type="Proteomes" id="UP000007431">
    <property type="component" value="Unassembled WGS sequence"/>
</dbReference>
<organism evidence="5">
    <name type="scientific">Schizophyllum commune (strain H4-8 / FGSC 9210)</name>
    <name type="common">Split gill fungus</name>
    <dbReference type="NCBI Taxonomy" id="578458"/>
    <lineage>
        <taxon>Eukaryota</taxon>
        <taxon>Fungi</taxon>
        <taxon>Dikarya</taxon>
        <taxon>Basidiomycota</taxon>
        <taxon>Agaricomycotina</taxon>
        <taxon>Agaricomycetes</taxon>
        <taxon>Agaricomycetidae</taxon>
        <taxon>Agaricales</taxon>
        <taxon>Schizophyllaceae</taxon>
        <taxon>Schizophyllum</taxon>
    </lineage>
</organism>
<dbReference type="GO" id="GO:0005975">
    <property type="term" value="P:carbohydrate metabolic process"/>
    <property type="evidence" value="ECO:0007669"/>
    <property type="project" value="InterPro"/>
</dbReference>